<keyword evidence="1" id="KW-0678">Repressor</keyword>
<dbReference type="SUPFAM" id="SSF46955">
    <property type="entry name" value="Putative DNA-binding domain"/>
    <property type="match status" value="1"/>
</dbReference>
<evidence type="ECO:0000313" key="7">
    <source>
        <dbReference type="Proteomes" id="UP000002892"/>
    </source>
</evidence>
<dbReference type="HOGENOM" id="CLU_060077_8_0_9"/>
<dbReference type="PROSITE" id="PS50937">
    <property type="entry name" value="HTH_MERR_2"/>
    <property type="match status" value="1"/>
</dbReference>
<dbReference type="SMART" id="SM00422">
    <property type="entry name" value="HTH_MERR"/>
    <property type="match status" value="1"/>
</dbReference>
<dbReference type="InterPro" id="IPR009061">
    <property type="entry name" value="DNA-bd_dom_put_sf"/>
</dbReference>
<dbReference type="RefSeq" id="WP_014829374.1">
    <property type="nucleotide sequence ID" value="NC_018068.1"/>
</dbReference>
<dbReference type="Pfam" id="PF13411">
    <property type="entry name" value="MerR_1"/>
    <property type="match status" value="1"/>
</dbReference>
<evidence type="ECO:0000313" key="6">
    <source>
        <dbReference type="EMBL" id="AFM43392.1"/>
    </source>
</evidence>
<keyword evidence="7" id="KW-1185">Reference proteome</keyword>
<dbReference type="CDD" id="cd01109">
    <property type="entry name" value="HTH_YyaN"/>
    <property type="match status" value="1"/>
</dbReference>
<keyword evidence="2" id="KW-0805">Transcription regulation</keyword>
<dbReference type="InterPro" id="IPR000551">
    <property type="entry name" value="MerR-type_HTH_dom"/>
</dbReference>
<dbReference type="EMBL" id="CP003639">
    <property type="protein sequence ID" value="AFM43392.1"/>
    <property type="molecule type" value="Genomic_DNA"/>
</dbReference>
<dbReference type="InterPro" id="IPR047057">
    <property type="entry name" value="MerR_fam"/>
</dbReference>
<accession>I4DC68</accession>
<dbReference type="eggNOG" id="COG0789">
    <property type="taxonomic scope" value="Bacteria"/>
</dbReference>
<protein>
    <submittedName>
        <fullName evidence="6">Putative transcriptional regulator</fullName>
    </submittedName>
</protein>
<gene>
    <name evidence="6" type="ordered locus">Desaci_4553</name>
</gene>
<dbReference type="OrthoDB" id="9811174at2"/>
<dbReference type="Gene3D" id="1.10.1660.10">
    <property type="match status" value="1"/>
</dbReference>
<dbReference type="GO" id="GO:0003700">
    <property type="term" value="F:DNA-binding transcription factor activity"/>
    <property type="evidence" value="ECO:0007669"/>
    <property type="project" value="InterPro"/>
</dbReference>
<evidence type="ECO:0000256" key="3">
    <source>
        <dbReference type="ARBA" id="ARBA00023125"/>
    </source>
</evidence>
<dbReference type="PANTHER" id="PTHR30204">
    <property type="entry name" value="REDOX-CYCLING DRUG-SENSING TRANSCRIPTIONAL ACTIVATOR SOXR"/>
    <property type="match status" value="1"/>
</dbReference>
<feature type="domain" description="HTH merR-type" evidence="5">
    <location>
        <begin position="1"/>
        <end position="71"/>
    </location>
</feature>
<reference evidence="6 7" key="1">
    <citation type="journal article" date="2012" name="J. Bacteriol.">
        <title>Complete genome sequences of Desulfosporosinus orientis DSM765T, Desulfosporosinus youngiae DSM17734T, Desulfosporosinus meridiei DSM13257T, and Desulfosporosinus acidiphilus DSM22704T.</title>
        <authorList>
            <person name="Pester M."/>
            <person name="Brambilla E."/>
            <person name="Alazard D."/>
            <person name="Rattei T."/>
            <person name="Weinmaier T."/>
            <person name="Han J."/>
            <person name="Lucas S."/>
            <person name="Lapidus A."/>
            <person name="Cheng J.F."/>
            <person name="Goodwin L."/>
            <person name="Pitluck S."/>
            <person name="Peters L."/>
            <person name="Ovchinnikova G."/>
            <person name="Teshima H."/>
            <person name="Detter J.C."/>
            <person name="Han C.S."/>
            <person name="Tapia R."/>
            <person name="Land M.L."/>
            <person name="Hauser L."/>
            <person name="Kyrpides N.C."/>
            <person name="Ivanova N.N."/>
            <person name="Pagani I."/>
            <person name="Huntmann M."/>
            <person name="Wei C.L."/>
            <person name="Davenport K.W."/>
            <person name="Daligault H."/>
            <person name="Chain P.S."/>
            <person name="Chen A."/>
            <person name="Mavromatis K."/>
            <person name="Markowitz V."/>
            <person name="Szeto E."/>
            <person name="Mikhailova N."/>
            <person name="Pati A."/>
            <person name="Wagner M."/>
            <person name="Woyke T."/>
            <person name="Ollivier B."/>
            <person name="Klenk H.P."/>
            <person name="Spring S."/>
            <person name="Loy A."/>
        </authorList>
    </citation>
    <scope>NUCLEOTIDE SEQUENCE [LARGE SCALE GENOMIC DNA]</scope>
    <source>
        <strain evidence="7">DSM 22704 / JCM 16185 / SJ4</strain>
    </source>
</reference>
<evidence type="ECO:0000256" key="2">
    <source>
        <dbReference type="ARBA" id="ARBA00023015"/>
    </source>
</evidence>
<name>I4DC68_DESAJ</name>
<dbReference type="KEGG" id="dai:Desaci_4553"/>
<evidence type="ECO:0000256" key="4">
    <source>
        <dbReference type="ARBA" id="ARBA00023163"/>
    </source>
</evidence>
<sequence length="127" mass="15066">MEYSIKEVSEKFKLSAHTLRFYEKEGVLPTIQRDESGRRVYSNKDLGIIQIICCMRVTGMSLEYIKKYVELCILGDNTIPERHQMILSQKEIIEDLIKEYQDLLNVVNWKLQYYDNRMHENNSTAIN</sequence>
<proteinExistence type="predicted"/>
<dbReference type="GO" id="GO:0003677">
    <property type="term" value="F:DNA binding"/>
    <property type="evidence" value="ECO:0007669"/>
    <property type="project" value="UniProtKB-KW"/>
</dbReference>
<dbReference type="PANTHER" id="PTHR30204:SF69">
    <property type="entry name" value="MERR-FAMILY TRANSCRIPTIONAL REGULATOR"/>
    <property type="match status" value="1"/>
</dbReference>
<evidence type="ECO:0000259" key="5">
    <source>
        <dbReference type="PROSITE" id="PS50937"/>
    </source>
</evidence>
<dbReference type="Proteomes" id="UP000002892">
    <property type="component" value="Chromosome"/>
</dbReference>
<keyword evidence="4" id="KW-0804">Transcription</keyword>
<keyword evidence="3" id="KW-0238">DNA-binding</keyword>
<evidence type="ECO:0000256" key="1">
    <source>
        <dbReference type="ARBA" id="ARBA00022491"/>
    </source>
</evidence>
<dbReference type="STRING" id="646529.Desaci_4553"/>
<organism evidence="6 7">
    <name type="scientific">Desulfosporosinus acidiphilus (strain DSM 22704 / JCM 16185 / SJ4)</name>
    <dbReference type="NCBI Taxonomy" id="646529"/>
    <lineage>
        <taxon>Bacteria</taxon>
        <taxon>Bacillati</taxon>
        <taxon>Bacillota</taxon>
        <taxon>Clostridia</taxon>
        <taxon>Eubacteriales</taxon>
        <taxon>Desulfitobacteriaceae</taxon>
        <taxon>Desulfosporosinus</taxon>
    </lineage>
</organism>
<dbReference type="AlphaFoldDB" id="I4DC68"/>